<evidence type="ECO:0000259" key="1">
    <source>
        <dbReference type="Pfam" id="PF00534"/>
    </source>
</evidence>
<dbReference type="SUPFAM" id="SSF53756">
    <property type="entry name" value="UDP-Glycosyltransferase/glycogen phosphorylase"/>
    <property type="match status" value="1"/>
</dbReference>
<dbReference type="STRING" id="1236976.JCM16418_2779"/>
<dbReference type="InterPro" id="IPR050194">
    <property type="entry name" value="Glycosyltransferase_grp1"/>
</dbReference>
<dbReference type="PANTHER" id="PTHR45947">
    <property type="entry name" value="SULFOQUINOVOSYL TRANSFERASE SQD2"/>
    <property type="match status" value="1"/>
</dbReference>
<dbReference type="EMBL" id="BAVZ01000007">
    <property type="protein sequence ID" value="GAF08691.1"/>
    <property type="molecule type" value="Genomic_DNA"/>
</dbReference>
<name>W7YVQ8_9BACL</name>
<dbReference type="GO" id="GO:0016757">
    <property type="term" value="F:glycosyltransferase activity"/>
    <property type="evidence" value="ECO:0007669"/>
    <property type="project" value="InterPro"/>
</dbReference>
<dbReference type="CDD" id="cd03801">
    <property type="entry name" value="GT4_PimA-like"/>
    <property type="match status" value="1"/>
</dbReference>
<sequence>MLTRYIQGRQVDTMNIFSQTGFLDVSKCAPIQYNILSEYCRDLMSNDRSTQRADEIAWKGEGMRILLATFWLIPHVGGVWKFMEQIQHRLESMGHEVDLLGNSPDYKKFHIYNRNRELSKEFIRPFLSAKLSKEYSPLLHRDYNISFYEEDRYCMELAAAYFGLDQYDVIHTQDIFSARALGRAKPAHVPLVAHLHGSVATEMKNHFRMNPDMGVDEHSIAWKYYDSIEYYGASSGNTIITANEWQRSELVEYFGIPDPNIHVFQYGLDTESFWKRANMGTSIERPANKKVIIFPARLAFVKGVNVLISALALLKPVRQDWVCWIVGNGEMRKELELQVAGLALEDDVLFLGERDDVPALLTRSDIFVHSCIQDNQPFSVMEAQIAGLPVCVSSAGGLPEMVKQGVTGFVTPVNDPIALFKQLHLLLEDDEYRIEIGKNAAAWGSTHWSLDVMIERLLSVYHSVITEGR</sequence>
<dbReference type="Proteomes" id="UP000019364">
    <property type="component" value="Unassembled WGS sequence"/>
</dbReference>
<dbReference type="Pfam" id="PF00534">
    <property type="entry name" value="Glycos_transf_1"/>
    <property type="match status" value="1"/>
</dbReference>
<keyword evidence="3" id="KW-0808">Transferase</keyword>
<dbReference type="eggNOG" id="COG0438">
    <property type="taxonomic scope" value="Bacteria"/>
</dbReference>
<comment type="caution">
    <text evidence="3">The sequence shown here is derived from an EMBL/GenBank/DDBJ whole genome shotgun (WGS) entry which is preliminary data.</text>
</comment>
<evidence type="ECO:0000259" key="2">
    <source>
        <dbReference type="Pfam" id="PF13439"/>
    </source>
</evidence>
<gene>
    <name evidence="3" type="ORF">JCM16418_2779</name>
</gene>
<feature type="domain" description="Glycosyltransferase subfamily 4-like N-terminal" evidence="2">
    <location>
        <begin position="76"/>
        <end position="271"/>
    </location>
</feature>
<proteinExistence type="predicted"/>
<keyword evidence="4" id="KW-1185">Reference proteome</keyword>
<dbReference type="Pfam" id="PF13439">
    <property type="entry name" value="Glyco_transf_4"/>
    <property type="match status" value="1"/>
</dbReference>
<dbReference type="InterPro" id="IPR001296">
    <property type="entry name" value="Glyco_trans_1"/>
</dbReference>
<dbReference type="Gene3D" id="3.40.50.2000">
    <property type="entry name" value="Glycogen Phosphorylase B"/>
    <property type="match status" value="2"/>
</dbReference>
<organism evidence="3 4">
    <name type="scientific">Paenibacillus pini JCM 16418</name>
    <dbReference type="NCBI Taxonomy" id="1236976"/>
    <lineage>
        <taxon>Bacteria</taxon>
        <taxon>Bacillati</taxon>
        <taxon>Bacillota</taxon>
        <taxon>Bacilli</taxon>
        <taxon>Bacillales</taxon>
        <taxon>Paenibacillaceae</taxon>
        <taxon>Paenibacillus</taxon>
    </lineage>
</organism>
<accession>W7YVQ8</accession>
<dbReference type="RefSeq" id="WP_242403822.1">
    <property type="nucleotide sequence ID" value="NZ_BAVZ01000007.1"/>
</dbReference>
<dbReference type="AlphaFoldDB" id="W7YVQ8"/>
<evidence type="ECO:0000313" key="3">
    <source>
        <dbReference type="EMBL" id="GAF08691.1"/>
    </source>
</evidence>
<reference evidence="3 4" key="1">
    <citation type="journal article" date="2014" name="Genome Announc.">
        <title>Draft Genome Sequence of Paenibacillus pini JCM 16418T, Isolated from the Rhizosphere of Pine Tree.</title>
        <authorList>
            <person name="Yuki M."/>
            <person name="Oshima K."/>
            <person name="Suda W."/>
            <person name="Oshida Y."/>
            <person name="Kitamura K."/>
            <person name="Iida Y."/>
            <person name="Hattori M."/>
            <person name="Ohkuma M."/>
        </authorList>
    </citation>
    <scope>NUCLEOTIDE SEQUENCE [LARGE SCALE GENOMIC DNA]</scope>
    <source>
        <strain evidence="3 4">JCM 16418</strain>
    </source>
</reference>
<dbReference type="InterPro" id="IPR028098">
    <property type="entry name" value="Glyco_trans_4-like_N"/>
</dbReference>
<evidence type="ECO:0000313" key="4">
    <source>
        <dbReference type="Proteomes" id="UP000019364"/>
    </source>
</evidence>
<protein>
    <submittedName>
        <fullName evidence="3">Glycosyltransferase</fullName>
    </submittedName>
</protein>
<dbReference type="PANTHER" id="PTHR45947:SF3">
    <property type="entry name" value="SULFOQUINOVOSYL TRANSFERASE SQD2"/>
    <property type="match status" value="1"/>
</dbReference>
<feature type="domain" description="Glycosyl transferase family 1" evidence="1">
    <location>
        <begin position="284"/>
        <end position="442"/>
    </location>
</feature>